<organism evidence="1 2">
    <name type="scientific">Synechococcus phage S-CBWM1</name>
    <dbReference type="NCBI Taxonomy" id="2053653"/>
    <lineage>
        <taxon>Viruses</taxon>
        <taxon>Duplodnaviria</taxon>
        <taxon>Heunggongvirae</taxon>
        <taxon>Uroviricota</taxon>
        <taxon>Caudoviricetes</taxon>
        <taxon>Aokuangvirus</taxon>
        <taxon>Aokuangvirus SCBWM1</taxon>
    </lineage>
</organism>
<evidence type="ECO:0000313" key="2">
    <source>
        <dbReference type="Proteomes" id="UP000274731"/>
    </source>
</evidence>
<sequence>MSNSEVIFQYSIKESPVRNLVPFSVPSAALFDSTLAGEVIGKAAYIYFYGNEGWKCELGWPLTFEVFSRGGKFLFSRIVFILNGDNPPEFEVV</sequence>
<proteinExistence type="predicted"/>
<name>A0A3G1L3H0_9CAUD</name>
<dbReference type="EMBL" id="MG450654">
    <property type="protein sequence ID" value="ATW62734.1"/>
    <property type="molecule type" value="Genomic_DNA"/>
</dbReference>
<reference evidence="1 2" key="1">
    <citation type="journal article" date="2018" name="Environ. Microbiol.">
        <title>Novel phage-host interactions and evolution as revealed by a cyanomyovirus isolated from an estuarine environment.</title>
        <authorList>
            <person name="Xu Y."/>
            <person name="Zhang R."/>
            <person name="Wang N."/>
            <person name="Cai L."/>
            <person name="Tong Y."/>
            <person name="Sun Q."/>
            <person name="Chen F."/>
            <person name="Jiao N."/>
        </authorList>
    </citation>
    <scope>NUCLEOTIDE SEQUENCE [LARGE SCALE GENOMIC DNA]</scope>
</reference>
<accession>A0A3G1L3H0</accession>
<evidence type="ECO:0000313" key="1">
    <source>
        <dbReference type="EMBL" id="ATW62734.1"/>
    </source>
</evidence>
<gene>
    <name evidence="1" type="ORF">SCBWM1_gp50</name>
</gene>
<dbReference type="Proteomes" id="UP000274731">
    <property type="component" value="Segment"/>
</dbReference>
<keyword evidence="2" id="KW-1185">Reference proteome</keyword>
<protein>
    <submittedName>
        <fullName evidence="1">Uncharacterized protein</fullName>
    </submittedName>
</protein>